<dbReference type="GO" id="GO:0005886">
    <property type="term" value="C:plasma membrane"/>
    <property type="evidence" value="ECO:0007669"/>
    <property type="project" value="UniProtKB-ARBA"/>
</dbReference>
<evidence type="ECO:0000256" key="2">
    <source>
        <dbReference type="ARBA" id="ARBA00022475"/>
    </source>
</evidence>
<feature type="compositionally biased region" description="Low complexity" evidence="6">
    <location>
        <begin position="8"/>
        <end position="22"/>
    </location>
</feature>
<dbReference type="RefSeq" id="WP_169764799.1">
    <property type="nucleotide sequence ID" value="NZ_JABCUV010000002.1"/>
</dbReference>
<name>A0A848RIV4_9ACTO</name>
<feature type="region of interest" description="Disordered" evidence="6">
    <location>
        <begin position="1"/>
        <end position="35"/>
    </location>
</feature>
<feature type="transmembrane region" description="Helical" evidence="7">
    <location>
        <begin position="148"/>
        <end position="170"/>
    </location>
</feature>
<organism evidence="8 9">
    <name type="scientific">Mobiluncus mulieris</name>
    <dbReference type="NCBI Taxonomy" id="2052"/>
    <lineage>
        <taxon>Bacteria</taxon>
        <taxon>Bacillati</taxon>
        <taxon>Actinomycetota</taxon>
        <taxon>Actinomycetes</taxon>
        <taxon>Actinomycetales</taxon>
        <taxon>Actinomycetaceae</taxon>
        <taxon>Mobiluncus</taxon>
    </lineage>
</organism>
<evidence type="ECO:0000313" key="9">
    <source>
        <dbReference type="Proteomes" id="UP000582487"/>
    </source>
</evidence>
<evidence type="ECO:0000256" key="1">
    <source>
        <dbReference type="ARBA" id="ARBA00004141"/>
    </source>
</evidence>
<feature type="transmembrane region" description="Helical" evidence="7">
    <location>
        <begin position="69"/>
        <end position="100"/>
    </location>
</feature>
<keyword evidence="3 7" id="KW-0812">Transmembrane</keyword>
<protein>
    <submittedName>
        <fullName evidence="8">Energy-coupling factor transporter transmembrane protein EcfT</fullName>
    </submittedName>
</protein>
<feature type="transmembrane region" description="Helical" evidence="7">
    <location>
        <begin position="271"/>
        <end position="293"/>
    </location>
</feature>
<keyword evidence="5 7" id="KW-0472">Membrane</keyword>
<dbReference type="PANTHER" id="PTHR34857:SF2">
    <property type="entry name" value="SLL0384 PROTEIN"/>
    <property type="match status" value="1"/>
</dbReference>
<sequence>MTPRSHPDTQPAAPADAATTPNPVTPPTASRSALGSANAGRENLCAITPAMLTFGTTTDRLRLDPRTKLLAALTINILVLGRVTPADLLACFGFTAILLATTVRWRLILGWASGFVFLLGGAWLATYAETSASGVSGTNTAANSALDILVFAGLWMSRFVVAGGIFWYLIASTSSGQLTAALTRMQLPRTVIVPVTVMLRYVPSALADLRAIFDTMRLRGVAPTWGRVLAHPGHTVEFILVPLLASSTRIADDLTASGLVRGLGKRGRRTCVWPIGFGGANLVVVLVLVALVASRFVGR</sequence>
<evidence type="ECO:0000256" key="3">
    <source>
        <dbReference type="ARBA" id="ARBA00022692"/>
    </source>
</evidence>
<dbReference type="Proteomes" id="UP000582487">
    <property type="component" value="Unassembled WGS sequence"/>
</dbReference>
<dbReference type="PANTHER" id="PTHR34857">
    <property type="entry name" value="SLL0384 PROTEIN"/>
    <property type="match status" value="1"/>
</dbReference>
<feature type="transmembrane region" description="Helical" evidence="7">
    <location>
        <begin position="107"/>
        <end position="128"/>
    </location>
</feature>
<proteinExistence type="predicted"/>
<dbReference type="EMBL" id="JABCUV010000002">
    <property type="protein sequence ID" value="NMW92692.1"/>
    <property type="molecule type" value="Genomic_DNA"/>
</dbReference>
<dbReference type="CDD" id="cd16914">
    <property type="entry name" value="EcfT"/>
    <property type="match status" value="1"/>
</dbReference>
<reference evidence="8 9" key="1">
    <citation type="submission" date="2020-04" db="EMBL/GenBank/DDBJ databases">
        <title>Antimicrobial susceptibility and clonality of vaginal-derived multi-drug resistant Mobiluncus isolates in China.</title>
        <authorList>
            <person name="Zhang X."/>
        </authorList>
    </citation>
    <scope>NUCLEOTIDE SEQUENCE [LARGE SCALE GENOMIC DNA]</scope>
    <source>
        <strain evidence="8 9">7</strain>
    </source>
</reference>
<evidence type="ECO:0000313" key="8">
    <source>
        <dbReference type="EMBL" id="NMW92692.1"/>
    </source>
</evidence>
<comment type="caution">
    <text evidence="8">The sequence shown here is derived from an EMBL/GenBank/DDBJ whole genome shotgun (WGS) entry which is preliminary data.</text>
</comment>
<comment type="subcellular location">
    <subcellularLocation>
        <location evidence="1">Membrane</location>
        <topology evidence="1">Multi-pass membrane protein</topology>
    </subcellularLocation>
</comment>
<keyword evidence="4 7" id="KW-1133">Transmembrane helix</keyword>
<evidence type="ECO:0000256" key="6">
    <source>
        <dbReference type="SAM" id="MobiDB-lite"/>
    </source>
</evidence>
<dbReference type="InterPro" id="IPR051611">
    <property type="entry name" value="ECF_transporter_component"/>
</dbReference>
<dbReference type="InterPro" id="IPR003339">
    <property type="entry name" value="ABC/ECF_trnsptr_transmembrane"/>
</dbReference>
<evidence type="ECO:0000256" key="7">
    <source>
        <dbReference type="SAM" id="Phobius"/>
    </source>
</evidence>
<evidence type="ECO:0000256" key="5">
    <source>
        <dbReference type="ARBA" id="ARBA00023136"/>
    </source>
</evidence>
<accession>A0A848RIV4</accession>
<dbReference type="Pfam" id="PF02361">
    <property type="entry name" value="CbiQ"/>
    <property type="match status" value="1"/>
</dbReference>
<gene>
    <name evidence="8" type="ORF">HHJ74_03035</name>
</gene>
<evidence type="ECO:0000256" key="4">
    <source>
        <dbReference type="ARBA" id="ARBA00022989"/>
    </source>
</evidence>
<keyword evidence="2" id="KW-1003">Cell membrane</keyword>
<dbReference type="AlphaFoldDB" id="A0A848RIV4"/>